<evidence type="ECO:0000313" key="1">
    <source>
        <dbReference type="EMBL" id="GAQ20791.1"/>
    </source>
</evidence>
<sequence length="117" mass="13137">MTANDSKSTPKKAEDATLLERLDARIRELQEYRGIYTQAVQQTELVYQDQGLLEDQLDDQAREYIALLSEVRDEITAQAKALTTQEKTTQLAVALLRQHVPDEQIIHDAAALLGAQS</sequence>
<proteinExistence type="predicted"/>
<dbReference type="AlphaFoldDB" id="A0A117DQA1"/>
<keyword evidence="2" id="KW-1185">Reference proteome</keyword>
<gene>
    <name evidence="1" type="ORF">DEIGR_100818</name>
</gene>
<evidence type="ECO:0000313" key="2">
    <source>
        <dbReference type="Proteomes" id="UP000056209"/>
    </source>
</evidence>
<organism evidence="1 2">
    <name type="scientific">Deinococcus grandis</name>
    <dbReference type="NCBI Taxonomy" id="57498"/>
    <lineage>
        <taxon>Bacteria</taxon>
        <taxon>Thermotogati</taxon>
        <taxon>Deinococcota</taxon>
        <taxon>Deinococci</taxon>
        <taxon>Deinococcales</taxon>
        <taxon>Deinococcaceae</taxon>
        <taxon>Deinococcus</taxon>
    </lineage>
</organism>
<name>A0A117DQA1_9DEIO</name>
<dbReference type="RefSeq" id="WP_058975475.1">
    <property type="nucleotide sequence ID" value="NZ_BCMS01000001.1"/>
</dbReference>
<comment type="caution">
    <text evidence="1">The sequence shown here is derived from an EMBL/GenBank/DDBJ whole genome shotgun (WGS) entry which is preliminary data.</text>
</comment>
<protein>
    <submittedName>
        <fullName evidence="1">ArsR family transcriptional regulator</fullName>
    </submittedName>
</protein>
<reference evidence="2" key="1">
    <citation type="submission" date="2015-11" db="EMBL/GenBank/DDBJ databases">
        <title>Draft Genome Sequence of the Radioresistant Bacterium Deinococcus grandis, Isolated from Freshwater Fish in Japan.</title>
        <authorList>
            <person name="Satoh K."/>
            <person name="Onodera T."/>
            <person name="Omoso K."/>
            <person name="Takeda-Yano K."/>
            <person name="Katayama T."/>
            <person name="Oono Y."/>
            <person name="Narumi I."/>
        </authorList>
    </citation>
    <scope>NUCLEOTIDE SEQUENCE [LARGE SCALE GENOMIC DNA]</scope>
    <source>
        <strain evidence="2">ATCC 43672</strain>
    </source>
</reference>
<dbReference type="EMBL" id="BCMS01000001">
    <property type="protein sequence ID" value="GAQ20791.1"/>
    <property type="molecule type" value="Genomic_DNA"/>
</dbReference>
<dbReference type="Proteomes" id="UP000056209">
    <property type="component" value="Unassembled WGS sequence"/>
</dbReference>
<accession>A0A117DQA1</accession>